<dbReference type="Proteomes" id="UP000291084">
    <property type="component" value="Chromosome 8"/>
</dbReference>
<protein>
    <submittedName>
        <fullName evidence="1">Uncharacterized protein</fullName>
    </submittedName>
</protein>
<sequence>MWWLVQRGSDSVVICGVVAGSEKQWRARLDRRSDDPGLVVAAAGAADGRHRWWLRERVQIAVQRAAEEESFRLHRQWLRQRTSSWTVARGCRSGGSLVVRGGAQLPLDSNEEEMRLWSRLAQMGGGGSTPWARST</sequence>
<organism evidence="1 2">
    <name type="scientific">Vigna angularis var. angularis</name>
    <dbReference type="NCBI Taxonomy" id="157739"/>
    <lineage>
        <taxon>Eukaryota</taxon>
        <taxon>Viridiplantae</taxon>
        <taxon>Streptophyta</taxon>
        <taxon>Embryophyta</taxon>
        <taxon>Tracheophyta</taxon>
        <taxon>Spermatophyta</taxon>
        <taxon>Magnoliopsida</taxon>
        <taxon>eudicotyledons</taxon>
        <taxon>Gunneridae</taxon>
        <taxon>Pentapetalae</taxon>
        <taxon>rosids</taxon>
        <taxon>fabids</taxon>
        <taxon>Fabales</taxon>
        <taxon>Fabaceae</taxon>
        <taxon>Papilionoideae</taxon>
        <taxon>50 kb inversion clade</taxon>
        <taxon>NPAAA clade</taxon>
        <taxon>indigoferoid/millettioid clade</taxon>
        <taxon>Phaseoleae</taxon>
        <taxon>Vigna</taxon>
    </lineage>
</organism>
<accession>A0A0S3SLG5</accession>
<keyword evidence="2" id="KW-1185">Reference proteome</keyword>
<proteinExistence type="predicted"/>
<dbReference type="EMBL" id="AP015041">
    <property type="protein sequence ID" value="BAT93655.1"/>
    <property type="molecule type" value="Genomic_DNA"/>
</dbReference>
<evidence type="ECO:0000313" key="1">
    <source>
        <dbReference type="EMBL" id="BAT93655.1"/>
    </source>
</evidence>
<name>A0A0S3SLG5_PHAAN</name>
<dbReference type="AlphaFoldDB" id="A0A0S3SLG5"/>
<reference evidence="1 2" key="1">
    <citation type="journal article" date="2015" name="Sci. Rep.">
        <title>The power of single molecule real-time sequencing technology in the de novo assembly of a eukaryotic genome.</title>
        <authorList>
            <person name="Sakai H."/>
            <person name="Naito K."/>
            <person name="Ogiso-Tanaka E."/>
            <person name="Takahashi Y."/>
            <person name="Iseki K."/>
            <person name="Muto C."/>
            <person name="Satou K."/>
            <person name="Teruya K."/>
            <person name="Shiroma A."/>
            <person name="Shimoji M."/>
            <person name="Hirano T."/>
            <person name="Itoh T."/>
            <person name="Kaga A."/>
            <person name="Tomooka N."/>
        </authorList>
    </citation>
    <scope>NUCLEOTIDE SEQUENCE [LARGE SCALE GENOMIC DNA]</scope>
    <source>
        <strain evidence="2">cv. Shumari</strain>
    </source>
</reference>
<gene>
    <name evidence="1" type="primary">Vigan.08G017800</name>
    <name evidence="1" type="ORF">VIGAN_08017800</name>
</gene>
<evidence type="ECO:0000313" key="2">
    <source>
        <dbReference type="Proteomes" id="UP000291084"/>
    </source>
</evidence>